<protein>
    <submittedName>
        <fullName evidence="2">Uncharacterized protein</fullName>
    </submittedName>
</protein>
<name>A0AAD8ARW1_BIOPF</name>
<proteinExistence type="predicted"/>
<sequence>MENPEALLDFLTIRSWKERYHTDSETDESIKTLLTNNEEDLESFVRDFTIDDSISDCFAEDLDVKNSTVLKASDPPDLDFMYSRKFHSPGTTPRNFHNPAGSSHPQRFLTFDERRNTFPAFQKTKDSQPCEITIPSQDTLCFPVDQLNQSSQTVRRGQNNPGTLENCSTLQPSQNLDNKRDSETCFIPAVPFSSKITETGTKLDKVSNLCKQSKFGLKQVWSNALKKCITKTDSIQNDDNDDSLFVNVKRFKTENNHVGPSNIPPELTSEHIQDFDDLCPVKLCTQLQGKSEPDLSYSKARIIDNTDQKVFNRPSELFLHSKPVEVISDHLPNAAPQENRVKQTVSSEHAQQNIPPIHCSDLRRNELEKNPHKLSYLTKSDNVADVSNNIGSGITDNGETIIKNKTMDGTSISPDMKIGLLDKINQALFQRTLVTLLKQSRCSSLLADILETLVNGKVFETLFGAVDQLKQLLYISSLPQDVSRLLELIHKNLENTFSQLLHLKATVEKLNIEMPLTLMPSDEQNREHEFQSRTLLADTYNIIKKHPPDLNDKIQDLISFHLKSKLLTLTSGQVSQLESFTPVTLETLNPHNQPISKEHNFRMVLNSNENYSHHSTSNFKVERLQNSSQDAQCRVVEDKPLAIQNRNIQLHQNSEIRYPCLNVSDYSSEKMMPHESGHLSAPEHLHYKSAKSHDCKCPQSSRHGHRCQEKRPDHCKHRHRDTRRCRRKKRSVSDTRHTRRRHTISSFTTSSAYTPSTTISAQSTDRYRRRRGSHTFRSSSSSKSSRLRSNDYDDYWSDNESDDDDDDDESYAPLVRLNLDNEDLPDEALRIDRLHRHLESVQKLHQSSEDIIETIITGTGEKLVPHDRFASDSSYTRTLPLGHKESSDSWLVADQAEHSNPSTKAKCEGLKSSKLKVFKPRGLSAAQLFNHEKALLKNMRELTDSEFEETFERRHDINVKRRQQMDSEIPWDQLSFSESESDDQIVK</sequence>
<dbReference type="EMBL" id="JASAOG010000283">
    <property type="protein sequence ID" value="KAK0041218.1"/>
    <property type="molecule type" value="Genomic_DNA"/>
</dbReference>
<evidence type="ECO:0000313" key="2">
    <source>
        <dbReference type="EMBL" id="KAK0041218.1"/>
    </source>
</evidence>
<reference evidence="2" key="1">
    <citation type="journal article" date="2023" name="PLoS Negl. Trop. Dis.">
        <title>A genome sequence for Biomphalaria pfeifferi, the major vector snail for the human-infecting parasite Schistosoma mansoni.</title>
        <authorList>
            <person name="Bu L."/>
            <person name="Lu L."/>
            <person name="Laidemitt M.R."/>
            <person name="Zhang S.M."/>
            <person name="Mutuku M."/>
            <person name="Mkoji G."/>
            <person name="Steinauer M."/>
            <person name="Loker E.S."/>
        </authorList>
    </citation>
    <scope>NUCLEOTIDE SEQUENCE</scope>
    <source>
        <strain evidence="2">KasaAsao</strain>
    </source>
</reference>
<comment type="caution">
    <text evidence="2">The sequence shown here is derived from an EMBL/GenBank/DDBJ whole genome shotgun (WGS) entry which is preliminary data.</text>
</comment>
<gene>
    <name evidence="2" type="ORF">Bpfe_029357</name>
</gene>
<dbReference type="AlphaFoldDB" id="A0AAD8ARW1"/>
<feature type="region of interest" description="Disordered" evidence="1">
    <location>
        <begin position="693"/>
        <end position="810"/>
    </location>
</feature>
<evidence type="ECO:0000313" key="3">
    <source>
        <dbReference type="Proteomes" id="UP001233172"/>
    </source>
</evidence>
<keyword evidence="3" id="KW-1185">Reference proteome</keyword>
<feature type="compositionally biased region" description="Acidic residues" evidence="1">
    <location>
        <begin position="792"/>
        <end position="810"/>
    </location>
</feature>
<feature type="compositionally biased region" description="Basic residues" evidence="1">
    <location>
        <begin position="713"/>
        <end position="730"/>
    </location>
</feature>
<evidence type="ECO:0000256" key="1">
    <source>
        <dbReference type="SAM" id="MobiDB-lite"/>
    </source>
</evidence>
<reference evidence="2" key="2">
    <citation type="submission" date="2023-04" db="EMBL/GenBank/DDBJ databases">
        <authorList>
            <person name="Bu L."/>
            <person name="Lu L."/>
            <person name="Laidemitt M.R."/>
            <person name="Zhang S.M."/>
            <person name="Mutuku M."/>
            <person name="Mkoji G."/>
            <person name="Steinauer M."/>
            <person name="Loker E.S."/>
        </authorList>
    </citation>
    <scope>NUCLEOTIDE SEQUENCE</scope>
    <source>
        <strain evidence="2">KasaAsao</strain>
        <tissue evidence="2">Whole Snail</tissue>
    </source>
</reference>
<dbReference type="Proteomes" id="UP001233172">
    <property type="component" value="Unassembled WGS sequence"/>
</dbReference>
<organism evidence="2 3">
    <name type="scientific">Biomphalaria pfeifferi</name>
    <name type="common">Bloodfluke planorb</name>
    <name type="synonym">Freshwater snail</name>
    <dbReference type="NCBI Taxonomy" id="112525"/>
    <lineage>
        <taxon>Eukaryota</taxon>
        <taxon>Metazoa</taxon>
        <taxon>Spiralia</taxon>
        <taxon>Lophotrochozoa</taxon>
        <taxon>Mollusca</taxon>
        <taxon>Gastropoda</taxon>
        <taxon>Heterobranchia</taxon>
        <taxon>Euthyneura</taxon>
        <taxon>Panpulmonata</taxon>
        <taxon>Hygrophila</taxon>
        <taxon>Lymnaeoidea</taxon>
        <taxon>Planorbidae</taxon>
        <taxon>Biomphalaria</taxon>
    </lineage>
</organism>
<feature type="region of interest" description="Disordered" evidence="1">
    <location>
        <begin position="964"/>
        <end position="987"/>
    </location>
</feature>
<accession>A0AAD8ARW1</accession>
<feature type="compositionally biased region" description="Low complexity" evidence="1">
    <location>
        <begin position="775"/>
        <end position="784"/>
    </location>
</feature>
<feature type="compositionally biased region" description="Polar residues" evidence="1">
    <location>
        <begin position="752"/>
        <end position="764"/>
    </location>
</feature>